<evidence type="ECO:0000256" key="11">
    <source>
        <dbReference type="SAM" id="Phobius"/>
    </source>
</evidence>
<feature type="compositionally biased region" description="Polar residues" evidence="10">
    <location>
        <begin position="114"/>
        <end position="147"/>
    </location>
</feature>
<evidence type="ECO:0000256" key="5">
    <source>
        <dbReference type="ARBA" id="ARBA00022519"/>
    </source>
</evidence>
<dbReference type="EMBL" id="NBIU01000009">
    <property type="protein sequence ID" value="PZT48356.1"/>
    <property type="molecule type" value="Genomic_DNA"/>
</dbReference>
<proteinExistence type="inferred from homology"/>
<dbReference type="GO" id="GO:0015031">
    <property type="term" value="P:protein transport"/>
    <property type="evidence" value="ECO:0007669"/>
    <property type="project" value="UniProtKB-KW"/>
</dbReference>
<dbReference type="GO" id="GO:0055085">
    <property type="term" value="P:transmembrane transport"/>
    <property type="evidence" value="ECO:0007669"/>
    <property type="project" value="InterPro"/>
</dbReference>
<keyword evidence="9 11" id="KW-0472">Membrane</keyword>
<keyword evidence="5" id="KW-0997">Cell inner membrane</keyword>
<keyword evidence="14" id="KW-1185">Reference proteome</keyword>
<evidence type="ECO:0000313" key="13">
    <source>
        <dbReference type="EMBL" id="PZT48356.1"/>
    </source>
</evidence>
<feature type="compositionally biased region" description="Basic and acidic residues" evidence="10">
    <location>
        <begin position="80"/>
        <end position="94"/>
    </location>
</feature>
<evidence type="ECO:0000256" key="1">
    <source>
        <dbReference type="ARBA" id="ARBA00004383"/>
    </source>
</evidence>
<evidence type="ECO:0000256" key="7">
    <source>
        <dbReference type="ARBA" id="ARBA00022927"/>
    </source>
</evidence>
<feature type="compositionally biased region" description="Low complexity" evidence="10">
    <location>
        <begin position="57"/>
        <end position="69"/>
    </location>
</feature>
<protein>
    <recommendedName>
        <fullName evidence="12">TonB C-terminal domain-containing protein</fullName>
    </recommendedName>
</protein>
<dbReference type="GO" id="GO:0031992">
    <property type="term" value="F:energy transducer activity"/>
    <property type="evidence" value="ECO:0007669"/>
    <property type="project" value="TreeGrafter"/>
</dbReference>
<evidence type="ECO:0000256" key="3">
    <source>
        <dbReference type="ARBA" id="ARBA00022448"/>
    </source>
</evidence>
<keyword evidence="3" id="KW-0813">Transport</keyword>
<reference evidence="13 14" key="1">
    <citation type="submission" date="2017-03" db="EMBL/GenBank/DDBJ databases">
        <title>Genomic and clinical evidence uncovers the enterohepatic species Helicobacter valdiviensis as a potential human intestinal pathogen.</title>
        <authorList>
            <person name="Fresia P."/>
            <person name="Jara R."/>
            <person name="Sierra R."/>
            <person name="Ferres I."/>
            <person name="Greif G."/>
            <person name="Iraola G."/>
            <person name="Collado L."/>
        </authorList>
    </citation>
    <scope>NUCLEOTIDE SEQUENCE [LARGE SCALE GENOMIC DNA]</scope>
    <source>
        <strain evidence="13 14">WBE14</strain>
    </source>
</reference>
<keyword evidence="8 11" id="KW-1133">Transmembrane helix</keyword>
<evidence type="ECO:0000313" key="14">
    <source>
        <dbReference type="Proteomes" id="UP000249746"/>
    </source>
</evidence>
<name>A0A2W6NLN4_9HELI</name>
<feature type="region of interest" description="Disordered" evidence="10">
    <location>
        <begin position="55"/>
        <end position="162"/>
    </location>
</feature>
<dbReference type="GO" id="GO:0098797">
    <property type="term" value="C:plasma membrane protein complex"/>
    <property type="evidence" value="ECO:0007669"/>
    <property type="project" value="TreeGrafter"/>
</dbReference>
<keyword evidence="6 11" id="KW-0812">Transmembrane</keyword>
<dbReference type="PANTHER" id="PTHR33446">
    <property type="entry name" value="PROTEIN TONB-RELATED"/>
    <property type="match status" value="1"/>
</dbReference>
<dbReference type="PANTHER" id="PTHR33446:SF2">
    <property type="entry name" value="PROTEIN TONB"/>
    <property type="match status" value="1"/>
</dbReference>
<sequence>MQRRELFALFISLLLHILIIVLIFVEFPNKELNQLKHGNNEGKRINIKDFKFSKGVQPQNANSSNNNPQTPAPQKQPTPIKEDIKQQNKPKEPTKTTATKPTNQKAIKKEPKKPTQNSNDNQELIQKLNQSTTTQIPQQSKKSNSPSAYDIKPKNSSPSLYQYSNDMASQEIEELYGEDLYSLSKEERKFIEDNLSGIGRITQKYLKYPAIAGKIGQHGDNIVEFYLYPNGDISDLRLLTPSGYRLLDDNSVKTIEIAYKDYPYPSVKTKIRIKVMYRIY</sequence>
<feature type="domain" description="TonB C-terminal" evidence="12">
    <location>
        <begin position="193"/>
        <end position="280"/>
    </location>
</feature>
<comment type="subcellular location">
    <subcellularLocation>
        <location evidence="1">Cell inner membrane</location>
        <topology evidence="1">Single-pass membrane protein</topology>
        <orientation evidence="1">Periplasmic side</orientation>
    </subcellularLocation>
</comment>
<dbReference type="InterPro" id="IPR006260">
    <property type="entry name" value="TonB/TolA_C"/>
</dbReference>
<dbReference type="AlphaFoldDB" id="A0A2W6NLN4"/>
<evidence type="ECO:0000256" key="8">
    <source>
        <dbReference type="ARBA" id="ARBA00022989"/>
    </source>
</evidence>
<keyword evidence="7" id="KW-0653">Protein transport</keyword>
<evidence type="ECO:0000259" key="12">
    <source>
        <dbReference type="PROSITE" id="PS52015"/>
    </source>
</evidence>
<gene>
    <name evidence="13" type="ORF">B6S12_04325</name>
</gene>
<dbReference type="RefSeq" id="WP_111229652.1">
    <property type="nucleotide sequence ID" value="NZ_NBIU01000009.1"/>
</dbReference>
<comment type="similarity">
    <text evidence="2">Belongs to the TonB family.</text>
</comment>
<accession>A0A2W6NLN4</accession>
<comment type="caution">
    <text evidence="13">The sequence shown here is derived from an EMBL/GenBank/DDBJ whole genome shotgun (WGS) entry which is preliminary data.</text>
</comment>
<dbReference type="SUPFAM" id="SSF74653">
    <property type="entry name" value="TolA/TonB C-terminal domain"/>
    <property type="match status" value="1"/>
</dbReference>
<evidence type="ECO:0000256" key="10">
    <source>
        <dbReference type="SAM" id="MobiDB-lite"/>
    </source>
</evidence>
<evidence type="ECO:0000256" key="6">
    <source>
        <dbReference type="ARBA" id="ARBA00022692"/>
    </source>
</evidence>
<dbReference type="Proteomes" id="UP000249746">
    <property type="component" value="Unassembled WGS sequence"/>
</dbReference>
<dbReference type="InterPro" id="IPR037682">
    <property type="entry name" value="TonB_C"/>
</dbReference>
<dbReference type="InterPro" id="IPR051045">
    <property type="entry name" value="TonB-dependent_transducer"/>
</dbReference>
<dbReference type="Gene3D" id="3.30.1150.10">
    <property type="match status" value="1"/>
</dbReference>
<keyword evidence="4" id="KW-1003">Cell membrane</keyword>
<feature type="transmembrane region" description="Helical" evidence="11">
    <location>
        <begin position="6"/>
        <end position="27"/>
    </location>
</feature>
<organism evidence="13 14">
    <name type="scientific">Helicobacter valdiviensis</name>
    <dbReference type="NCBI Taxonomy" id="1458358"/>
    <lineage>
        <taxon>Bacteria</taxon>
        <taxon>Pseudomonadati</taxon>
        <taxon>Campylobacterota</taxon>
        <taxon>Epsilonproteobacteria</taxon>
        <taxon>Campylobacterales</taxon>
        <taxon>Helicobacteraceae</taxon>
        <taxon>Helicobacter</taxon>
    </lineage>
</organism>
<dbReference type="PROSITE" id="PS52015">
    <property type="entry name" value="TONB_CTD"/>
    <property type="match status" value="1"/>
</dbReference>
<evidence type="ECO:0000256" key="9">
    <source>
        <dbReference type="ARBA" id="ARBA00023136"/>
    </source>
</evidence>
<dbReference type="Pfam" id="PF03544">
    <property type="entry name" value="TonB_C"/>
    <property type="match status" value="1"/>
</dbReference>
<feature type="compositionally biased region" description="Low complexity" evidence="10">
    <location>
        <begin position="95"/>
        <end position="105"/>
    </location>
</feature>
<dbReference type="OrthoDB" id="5349195at2"/>
<evidence type="ECO:0000256" key="2">
    <source>
        <dbReference type="ARBA" id="ARBA00006555"/>
    </source>
</evidence>
<dbReference type="NCBIfam" id="TIGR01352">
    <property type="entry name" value="tonB_Cterm"/>
    <property type="match status" value="1"/>
</dbReference>
<evidence type="ECO:0000256" key="4">
    <source>
        <dbReference type="ARBA" id="ARBA00022475"/>
    </source>
</evidence>